<protein>
    <submittedName>
        <fullName evidence="1">Uncharacterized protein</fullName>
    </submittedName>
</protein>
<proteinExistence type="predicted"/>
<organism evidence="1 2">
    <name type="scientific">Phycomyces blakesleeanus (strain ATCC 8743b / DSM 1359 / FGSC 10004 / NBRC 33097 / NRRL 1555)</name>
    <dbReference type="NCBI Taxonomy" id="763407"/>
    <lineage>
        <taxon>Eukaryota</taxon>
        <taxon>Fungi</taxon>
        <taxon>Fungi incertae sedis</taxon>
        <taxon>Mucoromycota</taxon>
        <taxon>Mucoromycotina</taxon>
        <taxon>Mucoromycetes</taxon>
        <taxon>Mucorales</taxon>
        <taxon>Phycomycetaceae</taxon>
        <taxon>Phycomyces</taxon>
    </lineage>
</organism>
<name>A0A162USC0_PHYB8</name>
<dbReference type="AlphaFoldDB" id="A0A162USC0"/>
<dbReference type="OrthoDB" id="2288646at2759"/>
<dbReference type="InParanoid" id="A0A162USC0"/>
<sequence length="111" mass="13559">MKFRLVWAQDHCNWTRDQWVPIIWPDEFRYSSKERLEETIRPEVDSLNDLRRVLEEEWEKTGVQCTGWLFKNIKGRCQVESLVGIWLIWIFNKITNFNDNIIFNDNINELQ</sequence>
<evidence type="ECO:0000313" key="1">
    <source>
        <dbReference type="EMBL" id="OAD77563.1"/>
    </source>
</evidence>
<gene>
    <name evidence="1" type="ORF">PHYBLDRAFT_60695</name>
</gene>
<reference evidence="2" key="1">
    <citation type="submission" date="2015-06" db="EMBL/GenBank/DDBJ databases">
        <title>Expansion of signal transduction pathways in fungi by whole-genome duplication.</title>
        <authorList>
            <consortium name="DOE Joint Genome Institute"/>
            <person name="Corrochano L.M."/>
            <person name="Kuo A."/>
            <person name="Marcet-Houben M."/>
            <person name="Polaino S."/>
            <person name="Salamov A."/>
            <person name="Villalobos J.M."/>
            <person name="Alvarez M.I."/>
            <person name="Avalos J."/>
            <person name="Benito E.P."/>
            <person name="Benoit I."/>
            <person name="Burger G."/>
            <person name="Camino L.P."/>
            <person name="Canovas D."/>
            <person name="Cerda-Olmedo E."/>
            <person name="Cheng J.-F."/>
            <person name="Dominguez A."/>
            <person name="Elias M."/>
            <person name="Eslava A.P."/>
            <person name="Glaser F."/>
            <person name="Grimwood J."/>
            <person name="Gutierrez G."/>
            <person name="Heitman J."/>
            <person name="Henrissat B."/>
            <person name="Iturriaga E.A."/>
            <person name="Lang B.F."/>
            <person name="Lavin J.L."/>
            <person name="Lee S."/>
            <person name="Li W."/>
            <person name="Lindquist E."/>
            <person name="Lopez-Garcia S."/>
            <person name="Luque E.M."/>
            <person name="Marcos A.T."/>
            <person name="Martin J."/>
            <person name="McCluskey K."/>
            <person name="Medina H.R."/>
            <person name="Miralles-Duran A."/>
            <person name="Miyazaki A."/>
            <person name="Munoz-Torres E."/>
            <person name="Oguiza J.A."/>
            <person name="Ohm R."/>
            <person name="Olmedo M."/>
            <person name="Orejas M."/>
            <person name="Ortiz-Castellanos L."/>
            <person name="Pisabarro A.G."/>
            <person name="Rodriguez-Romero J."/>
            <person name="Ruiz-Herrera J."/>
            <person name="Ruiz-Vazquez R."/>
            <person name="Sanz C."/>
            <person name="Schackwitz W."/>
            <person name="Schmutz J."/>
            <person name="Shahriari M."/>
            <person name="Shelest E."/>
            <person name="Silva-Franco F."/>
            <person name="Soanes D."/>
            <person name="Syed K."/>
            <person name="Tagua V.G."/>
            <person name="Talbot N.J."/>
            <person name="Thon M."/>
            <person name="De vries R.P."/>
            <person name="Wiebenga A."/>
            <person name="Yadav J.S."/>
            <person name="Braun E.L."/>
            <person name="Baker S."/>
            <person name="Garre V."/>
            <person name="Horwitz B."/>
            <person name="Torres-Martinez S."/>
            <person name="Idnurm A."/>
            <person name="Herrera-Estrella A."/>
            <person name="Gabaldon T."/>
            <person name="Grigoriev I.V."/>
        </authorList>
    </citation>
    <scope>NUCLEOTIDE SEQUENCE [LARGE SCALE GENOMIC DNA]</scope>
    <source>
        <strain evidence="2">NRRL 1555(-)</strain>
    </source>
</reference>
<evidence type="ECO:0000313" key="2">
    <source>
        <dbReference type="Proteomes" id="UP000077315"/>
    </source>
</evidence>
<accession>A0A162USC0</accession>
<dbReference type="Proteomes" id="UP000077315">
    <property type="component" value="Unassembled WGS sequence"/>
</dbReference>
<keyword evidence="2" id="KW-1185">Reference proteome</keyword>
<dbReference type="EMBL" id="KV440974">
    <property type="protein sequence ID" value="OAD77563.1"/>
    <property type="molecule type" value="Genomic_DNA"/>
</dbReference>
<dbReference type="VEuPathDB" id="FungiDB:PHYBLDRAFT_60695"/>
<dbReference type="RefSeq" id="XP_018295603.1">
    <property type="nucleotide sequence ID" value="XM_018440684.1"/>
</dbReference>
<dbReference type="GeneID" id="29001590"/>